<feature type="signal peptide" evidence="1">
    <location>
        <begin position="1"/>
        <end position="22"/>
    </location>
</feature>
<reference evidence="2 3" key="1">
    <citation type="submission" date="2021-11" db="EMBL/GenBank/DDBJ databases">
        <authorList>
            <person name="Liang Q."/>
            <person name="Mou H."/>
            <person name="Liu Z."/>
        </authorList>
    </citation>
    <scope>NUCLEOTIDE SEQUENCE [LARGE SCALE GENOMIC DNA]</scope>
    <source>
        <strain evidence="2 3">CHU3</strain>
    </source>
</reference>
<name>A0ABT2YCT3_9BURK</name>
<protein>
    <submittedName>
        <fullName evidence="2">Uncharacterized protein</fullName>
    </submittedName>
</protein>
<sequence>MRRRFTTCLLMFCLFWQSLACAGSAVLMASGNEKVHATLHFEGAAHHHDEQDHADLKLDDSQASAQHLIDDACVHAPALLPVTPLLLPGLSLDVPVALLAIEGPRPFLPGLERPPRLNR</sequence>
<dbReference type="Proteomes" id="UP001209701">
    <property type="component" value="Unassembled WGS sequence"/>
</dbReference>
<dbReference type="RefSeq" id="WP_263570484.1">
    <property type="nucleotide sequence ID" value="NZ_JAJIRN010000003.1"/>
</dbReference>
<proteinExistence type="predicted"/>
<comment type="caution">
    <text evidence="2">The sequence shown here is derived from an EMBL/GenBank/DDBJ whole genome shotgun (WGS) entry which is preliminary data.</text>
</comment>
<evidence type="ECO:0000313" key="3">
    <source>
        <dbReference type="Proteomes" id="UP001209701"/>
    </source>
</evidence>
<gene>
    <name evidence="2" type="ORF">LNV07_07090</name>
</gene>
<dbReference type="EMBL" id="JAJIRN010000003">
    <property type="protein sequence ID" value="MCV2367859.1"/>
    <property type="molecule type" value="Genomic_DNA"/>
</dbReference>
<accession>A0ABT2YCT3</accession>
<keyword evidence="1" id="KW-0732">Signal</keyword>
<evidence type="ECO:0000313" key="2">
    <source>
        <dbReference type="EMBL" id="MCV2367859.1"/>
    </source>
</evidence>
<keyword evidence="3" id="KW-1185">Reference proteome</keyword>
<evidence type="ECO:0000256" key="1">
    <source>
        <dbReference type="SAM" id="SignalP"/>
    </source>
</evidence>
<feature type="chain" id="PRO_5046625199" evidence="1">
    <location>
        <begin position="23"/>
        <end position="119"/>
    </location>
</feature>
<organism evidence="2 3">
    <name type="scientific">Roseateles oligotrophus</name>
    <dbReference type="NCBI Taxonomy" id="1769250"/>
    <lineage>
        <taxon>Bacteria</taxon>
        <taxon>Pseudomonadati</taxon>
        <taxon>Pseudomonadota</taxon>
        <taxon>Betaproteobacteria</taxon>
        <taxon>Burkholderiales</taxon>
        <taxon>Sphaerotilaceae</taxon>
        <taxon>Roseateles</taxon>
    </lineage>
</organism>